<evidence type="ECO:0000256" key="1">
    <source>
        <dbReference type="SAM" id="MobiDB-lite"/>
    </source>
</evidence>
<gene>
    <name evidence="2" type="ORF">B0J11DRAFT_569603</name>
</gene>
<name>A0A9P9DLI9_9PLEO</name>
<accession>A0A9P9DLI9</accession>
<evidence type="ECO:0000313" key="3">
    <source>
        <dbReference type="Proteomes" id="UP000700596"/>
    </source>
</evidence>
<feature type="region of interest" description="Disordered" evidence="1">
    <location>
        <begin position="215"/>
        <end position="237"/>
    </location>
</feature>
<organism evidence="2 3">
    <name type="scientific">Dendryphion nanum</name>
    <dbReference type="NCBI Taxonomy" id="256645"/>
    <lineage>
        <taxon>Eukaryota</taxon>
        <taxon>Fungi</taxon>
        <taxon>Dikarya</taxon>
        <taxon>Ascomycota</taxon>
        <taxon>Pezizomycotina</taxon>
        <taxon>Dothideomycetes</taxon>
        <taxon>Pleosporomycetidae</taxon>
        <taxon>Pleosporales</taxon>
        <taxon>Torulaceae</taxon>
        <taxon>Dendryphion</taxon>
    </lineage>
</organism>
<reference evidence="2" key="1">
    <citation type="journal article" date="2021" name="Nat. Commun.">
        <title>Genetic determinants of endophytism in the Arabidopsis root mycobiome.</title>
        <authorList>
            <person name="Mesny F."/>
            <person name="Miyauchi S."/>
            <person name="Thiergart T."/>
            <person name="Pickel B."/>
            <person name="Atanasova L."/>
            <person name="Karlsson M."/>
            <person name="Huettel B."/>
            <person name="Barry K.W."/>
            <person name="Haridas S."/>
            <person name="Chen C."/>
            <person name="Bauer D."/>
            <person name="Andreopoulos W."/>
            <person name="Pangilinan J."/>
            <person name="LaButti K."/>
            <person name="Riley R."/>
            <person name="Lipzen A."/>
            <person name="Clum A."/>
            <person name="Drula E."/>
            <person name="Henrissat B."/>
            <person name="Kohler A."/>
            <person name="Grigoriev I.V."/>
            <person name="Martin F.M."/>
            <person name="Hacquard S."/>
        </authorList>
    </citation>
    <scope>NUCLEOTIDE SEQUENCE</scope>
    <source>
        <strain evidence="2">MPI-CAGE-CH-0243</strain>
    </source>
</reference>
<feature type="compositionally biased region" description="Low complexity" evidence="1">
    <location>
        <begin position="222"/>
        <end position="232"/>
    </location>
</feature>
<protein>
    <submittedName>
        <fullName evidence="2">Uncharacterized protein</fullName>
    </submittedName>
</protein>
<evidence type="ECO:0000313" key="2">
    <source>
        <dbReference type="EMBL" id="KAH7120791.1"/>
    </source>
</evidence>
<dbReference type="Proteomes" id="UP000700596">
    <property type="component" value="Unassembled WGS sequence"/>
</dbReference>
<sequence length="271" mass="29585">MSRALPRAADGGEADDLWWARWAVAHTGQPQRDAETPTEVFLSRSPVPNGRHERITIAIVVIHCHSGTDGGISSAGTLARMVSPGFLPTRPELQTTPRPCSVSGHLTYHNAEQGWLFRSHLTPGSSLVPPSEVVALRESNVGLFQALYLRRPSTSLVTGANDTGPFASLEALEAVKPFRPQWHRNDTHGKERKRERESERVMRLRISHCTSTRVLLSPPSPHLTSPAARAAGGPPGVPDRHSAVIRYLALWACRGIKQTSATRCGQETKAL</sequence>
<proteinExistence type="predicted"/>
<dbReference type="AlphaFoldDB" id="A0A9P9DLI9"/>
<comment type="caution">
    <text evidence="2">The sequence shown here is derived from an EMBL/GenBank/DDBJ whole genome shotgun (WGS) entry which is preliminary data.</text>
</comment>
<keyword evidence="3" id="KW-1185">Reference proteome</keyword>
<dbReference type="EMBL" id="JAGMWT010000010">
    <property type="protein sequence ID" value="KAH7120791.1"/>
    <property type="molecule type" value="Genomic_DNA"/>
</dbReference>